<dbReference type="RefSeq" id="WP_186407431.1">
    <property type="nucleotide sequence ID" value="NZ_FLQX01000113.1"/>
</dbReference>
<dbReference type="AlphaFoldDB" id="A0A1A8XP61"/>
<dbReference type="Gene3D" id="3.30.300.90">
    <property type="entry name" value="BolA-like"/>
    <property type="match status" value="1"/>
</dbReference>
<dbReference type="GO" id="GO:0016226">
    <property type="term" value="P:iron-sulfur cluster assembly"/>
    <property type="evidence" value="ECO:0007669"/>
    <property type="project" value="TreeGrafter"/>
</dbReference>
<accession>A0A1A8XP61</accession>
<dbReference type="EMBL" id="FLQX01000113">
    <property type="protein sequence ID" value="SBT06945.1"/>
    <property type="molecule type" value="Genomic_DNA"/>
</dbReference>
<organism evidence="2 3">
    <name type="scientific">Candidatus Accumulibacter aalborgensis</name>
    <dbReference type="NCBI Taxonomy" id="1860102"/>
    <lineage>
        <taxon>Bacteria</taxon>
        <taxon>Pseudomonadati</taxon>
        <taxon>Pseudomonadota</taxon>
        <taxon>Betaproteobacteria</taxon>
        <taxon>Candidatus Accumulibacter</taxon>
    </lineage>
</organism>
<protein>
    <submittedName>
        <fullName evidence="2">BolA family protein</fullName>
    </submittedName>
</protein>
<comment type="similarity">
    <text evidence="1">Belongs to the BolA/IbaG family.</text>
</comment>
<reference evidence="2 3" key="1">
    <citation type="submission" date="2016-06" db="EMBL/GenBank/DDBJ databases">
        <authorList>
            <person name="Kjaerup R.B."/>
            <person name="Dalgaard T.S."/>
            <person name="Juul-Madsen H.R."/>
        </authorList>
    </citation>
    <scope>NUCLEOTIDE SEQUENCE [LARGE SCALE GENOMIC DNA]</scope>
    <source>
        <strain evidence="2">3</strain>
    </source>
</reference>
<keyword evidence="3" id="KW-1185">Reference proteome</keyword>
<dbReference type="PANTHER" id="PTHR46230">
    <property type="match status" value="1"/>
</dbReference>
<evidence type="ECO:0000256" key="1">
    <source>
        <dbReference type="RuleBase" id="RU003860"/>
    </source>
</evidence>
<dbReference type="PANTHER" id="PTHR46230:SF7">
    <property type="entry name" value="BOLA-LIKE PROTEIN 1"/>
    <property type="match status" value="1"/>
</dbReference>
<dbReference type="SUPFAM" id="SSF82657">
    <property type="entry name" value="BolA-like"/>
    <property type="match status" value="1"/>
</dbReference>
<dbReference type="InterPro" id="IPR036065">
    <property type="entry name" value="BolA-like_sf"/>
</dbReference>
<gene>
    <name evidence="2" type="ORF">ACCAA_370033</name>
</gene>
<proteinExistence type="inferred from homology"/>
<sequence>MSEPPVAGDVANIEAIVRQRLALLSPIRLELIDDSARHAGHAGARGGGRHYSLLIVAAAFAGQASLARHRLVHEALGDLLQSRIHAISIRPLAPEETPTTASPAS</sequence>
<dbReference type="InterPro" id="IPR002634">
    <property type="entry name" value="BolA"/>
</dbReference>
<evidence type="ECO:0000313" key="2">
    <source>
        <dbReference type="EMBL" id="SBT06945.1"/>
    </source>
</evidence>
<dbReference type="STRING" id="1860102.ACCAA_370033"/>
<name>A0A1A8XP61_9PROT</name>
<dbReference type="Pfam" id="PF01722">
    <property type="entry name" value="BolA"/>
    <property type="match status" value="1"/>
</dbReference>
<dbReference type="Proteomes" id="UP000199169">
    <property type="component" value="Unassembled WGS sequence"/>
</dbReference>
<dbReference type="PIRSF" id="PIRSF003113">
    <property type="entry name" value="BolA"/>
    <property type="match status" value="1"/>
</dbReference>
<evidence type="ECO:0000313" key="3">
    <source>
        <dbReference type="Proteomes" id="UP000199169"/>
    </source>
</evidence>